<comment type="caution">
    <text evidence="1">The sequence shown here is derived from an EMBL/GenBank/DDBJ whole genome shotgun (WGS) entry which is preliminary data.</text>
</comment>
<dbReference type="AlphaFoldDB" id="A0AAV3XD60"/>
<evidence type="ECO:0000313" key="1">
    <source>
        <dbReference type="EMBL" id="GET40463.1"/>
    </source>
</evidence>
<proteinExistence type="predicted"/>
<reference evidence="1" key="1">
    <citation type="submission" date="2019-10" db="EMBL/GenBank/DDBJ databases">
        <title>Draft genome sequece of Microseira wollei NIES-4236.</title>
        <authorList>
            <person name="Yamaguchi H."/>
            <person name="Suzuki S."/>
            <person name="Kawachi M."/>
        </authorList>
    </citation>
    <scope>NUCLEOTIDE SEQUENCE</scope>
    <source>
        <strain evidence="1">NIES-4236</strain>
    </source>
</reference>
<keyword evidence="2" id="KW-1185">Reference proteome</keyword>
<accession>A0AAV3XD60</accession>
<sequence length="88" mass="10142">MLRTVEGIYQNGQIELTELPQNINSRVQVLVTFLEPGKVDPTKLRQLIDQLETIAGIQQGFEELERGQTRPIGDFVQEMQRKIEIFTN</sequence>
<gene>
    <name evidence="1" type="ORF">MiSe_52720</name>
</gene>
<organism evidence="1 2">
    <name type="scientific">Microseira wollei NIES-4236</name>
    <dbReference type="NCBI Taxonomy" id="2530354"/>
    <lineage>
        <taxon>Bacteria</taxon>
        <taxon>Bacillati</taxon>
        <taxon>Cyanobacteriota</taxon>
        <taxon>Cyanophyceae</taxon>
        <taxon>Oscillatoriophycideae</taxon>
        <taxon>Aerosakkonematales</taxon>
        <taxon>Aerosakkonemataceae</taxon>
        <taxon>Microseira</taxon>
    </lineage>
</organism>
<dbReference type="EMBL" id="BLAY01000091">
    <property type="protein sequence ID" value="GET40463.1"/>
    <property type="molecule type" value="Genomic_DNA"/>
</dbReference>
<protein>
    <submittedName>
        <fullName evidence="1">Uncharacterized protein</fullName>
    </submittedName>
</protein>
<evidence type="ECO:0000313" key="2">
    <source>
        <dbReference type="Proteomes" id="UP001050975"/>
    </source>
</evidence>
<name>A0AAV3XD60_9CYAN</name>
<dbReference type="RefSeq" id="WP_226586300.1">
    <property type="nucleotide sequence ID" value="NZ_BLAY01000091.1"/>
</dbReference>
<dbReference type="Proteomes" id="UP001050975">
    <property type="component" value="Unassembled WGS sequence"/>
</dbReference>